<evidence type="ECO:0000313" key="15">
    <source>
        <dbReference type="EMBL" id="BBH51638.1"/>
    </source>
</evidence>
<comment type="subcellular location">
    <subcellularLocation>
        <location evidence="13">Cell membrane</location>
        <topology evidence="13">Single-pass membrane protein</topology>
    </subcellularLocation>
    <subcellularLocation>
        <location evidence="12">Endomembrane system</location>
        <topology evidence="12">Single-pass membrane protein</topology>
    </subcellularLocation>
</comment>
<keyword evidence="4 13" id="KW-0812">Transmembrane</keyword>
<keyword evidence="13" id="KW-1003">Cell membrane</keyword>
<dbReference type="GO" id="GO:0005886">
    <property type="term" value="C:plasma membrane"/>
    <property type="evidence" value="ECO:0007669"/>
    <property type="project" value="UniProtKB-SubCell"/>
</dbReference>
<keyword evidence="9 13" id="KW-0066">ATP synthesis</keyword>
<dbReference type="InterPro" id="IPR002146">
    <property type="entry name" value="ATP_synth_b/b'su_bac/chlpt"/>
</dbReference>
<evidence type="ECO:0000256" key="11">
    <source>
        <dbReference type="ARBA" id="ARBA00025614"/>
    </source>
</evidence>
<dbReference type="AlphaFoldDB" id="A0A4P2VHA6"/>
<evidence type="ECO:0000256" key="13">
    <source>
        <dbReference type="HAMAP-Rule" id="MF_01398"/>
    </source>
</evidence>
<evidence type="ECO:0000256" key="9">
    <source>
        <dbReference type="ARBA" id="ARBA00023310"/>
    </source>
</evidence>
<evidence type="ECO:0000256" key="10">
    <source>
        <dbReference type="ARBA" id="ARBA00025198"/>
    </source>
</evidence>
<evidence type="ECO:0000256" key="12">
    <source>
        <dbReference type="ARBA" id="ARBA00037847"/>
    </source>
</evidence>
<organism evidence="15 16">
    <name type="scientific">Fluviispira sanaruensis</name>
    <dbReference type="NCBI Taxonomy" id="2493639"/>
    <lineage>
        <taxon>Bacteria</taxon>
        <taxon>Pseudomonadati</taxon>
        <taxon>Bdellovibrionota</taxon>
        <taxon>Oligoflexia</taxon>
        <taxon>Silvanigrellales</taxon>
        <taxon>Silvanigrellaceae</taxon>
        <taxon>Fluviispira</taxon>
    </lineage>
</organism>
<protein>
    <recommendedName>
        <fullName evidence="13">ATP synthase subunit b</fullName>
    </recommendedName>
    <alternativeName>
        <fullName evidence="13">ATP synthase F(0) sector subunit b</fullName>
    </alternativeName>
    <alternativeName>
        <fullName evidence="13">ATPase subunit I</fullName>
    </alternativeName>
    <alternativeName>
        <fullName evidence="13">F-type ATPase subunit b</fullName>
        <shortName evidence="13">F-ATPase subunit b</shortName>
    </alternativeName>
</protein>
<keyword evidence="8 13" id="KW-0472">Membrane</keyword>
<dbReference type="Pfam" id="PF00430">
    <property type="entry name" value="ATP-synt_B"/>
    <property type="match status" value="1"/>
</dbReference>
<evidence type="ECO:0000313" key="16">
    <source>
        <dbReference type="Proteomes" id="UP000291236"/>
    </source>
</evidence>
<evidence type="ECO:0000256" key="14">
    <source>
        <dbReference type="SAM" id="Coils"/>
    </source>
</evidence>
<dbReference type="GO" id="GO:0045259">
    <property type="term" value="C:proton-transporting ATP synthase complex"/>
    <property type="evidence" value="ECO:0007669"/>
    <property type="project" value="UniProtKB-KW"/>
</dbReference>
<keyword evidence="2 13" id="KW-0813">Transport</keyword>
<feature type="coiled-coil region" evidence="14">
    <location>
        <begin position="205"/>
        <end position="253"/>
    </location>
</feature>
<name>A0A4P2VHA6_FLUSA</name>
<comment type="caution">
    <text evidence="13">Lacks conserved residue(s) required for the propagation of feature annotation.</text>
</comment>
<dbReference type="OrthoDB" id="5291219at2"/>
<evidence type="ECO:0000256" key="5">
    <source>
        <dbReference type="ARBA" id="ARBA00022781"/>
    </source>
</evidence>
<gene>
    <name evidence="13" type="primary">atpF</name>
    <name evidence="15" type="ORF">JCM31447_00550</name>
</gene>
<keyword evidence="6 13" id="KW-1133">Transmembrane helix</keyword>
<evidence type="ECO:0000256" key="2">
    <source>
        <dbReference type="ARBA" id="ARBA00022448"/>
    </source>
</evidence>
<dbReference type="InterPro" id="IPR050059">
    <property type="entry name" value="ATP_synthase_B_chain"/>
</dbReference>
<dbReference type="KEGG" id="sbf:JCM31447_00550"/>
<accession>A0A4P2VHA6</accession>
<feature type="transmembrane region" description="Helical" evidence="13">
    <location>
        <begin position="178"/>
        <end position="200"/>
    </location>
</feature>
<feature type="transmembrane region" description="Helical" evidence="13">
    <location>
        <begin position="147"/>
        <end position="166"/>
    </location>
</feature>
<dbReference type="HAMAP" id="MF_01398">
    <property type="entry name" value="ATP_synth_b_bprime"/>
    <property type="match status" value="1"/>
</dbReference>
<feature type="transmembrane region" description="Helical" evidence="13">
    <location>
        <begin position="20"/>
        <end position="42"/>
    </location>
</feature>
<evidence type="ECO:0000256" key="7">
    <source>
        <dbReference type="ARBA" id="ARBA00023065"/>
    </source>
</evidence>
<keyword evidence="3 13" id="KW-0138">CF(0)</keyword>
<comment type="subunit">
    <text evidence="13">F-type ATPases have 2 components, F(1) - the catalytic core - and F(0) - the membrane proton channel. F(1) has five subunits: alpha(3), beta(3), gamma(1), delta(1), epsilon(1). F(0) has three main subunits: a(1), b(2) and c(10-14). The alpha and beta chains form an alternating ring which encloses part of the gamma chain. F(1) is attached to F(0) by a central stalk formed by the gamma and epsilon chains, while a peripheral stalk is formed by the delta and b chains.</text>
</comment>
<keyword evidence="14" id="KW-0175">Coiled coil</keyword>
<keyword evidence="5 13" id="KW-0375">Hydrogen ion transport</keyword>
<comment type="similarity">
    <text evidence="1 13">Belongs to the ATPase B chain family.</text>
</comment>
<reference evidence="15 16" key="1">
    <citation type="submission" date="2018-12" db="EMBL/GenBank/DDBJ databases">
        <title>Rubrispira sanarue gen. nov., sp., nov., a member of the order Silvanigrellales, isolated from a brackish lake in Hamamatsu Japan.</title>
        <authorList>
            <person name="Maejima Y."/>
            <person name="Iino T."/>
            <person name="Muraguchi Y."/>
            <person name="Fukuda K."/>
            <person name="Nojiri H."/>
            <person name="Ohkuma M."/>
            <person name="Moriuchi R."/>
            <person name="Dohra H."/>
            <person name="Kimbara K."/>
            <person name="Shintani M."/>
        </authorList>
    </citation>
    <scope>NUCLEOTIDE SEQUENCE [LARGE SCALE GENOMIC DNA]</scope>
    <source>
        <strain evidence="15 16">RF1110005</strain>
    </source>
</reference>
<dbReference type="PANTHER" id="PTHR33445">
    <property type="entry name" value="ATP SYNTHASE SUBUNIT B', CHLOROPLASTIC"/>
    <property type="match status" value="1"/>
</dbReference>
<dbReference type="CDD" id="cd06503">
    <property type="entry name" value="ATP-synt_Fo_b"/>
    <property type="match status" value="2"/>
</dbReference>
<dbReference type="Proteomes" id="UP000291236">
    <property type="component" value="Chromosome"/>
</dbReference>
<dbReference type="GO" id="GO:0046961">
    <property type="term" value="F:proton-transporting ATPase activity, rotational mechanism"/>
    <property type="evidence" value="ECO:0007669"/>
    <property type="project" value="TreeGrafter"/>
</dbReference>
<evidence type="ECO:0000256" key="1">
    <source>
        <dbReference type="ARBA" id="ARBA00005513"/>
    </source>
</evidence>
<dbReference type="RefSeq" id="WP_130605374.1">
    <property type="nucleotide sequence ID" value="NZ_AP019368.1"/>
</dbReference>
<evidence type="ECO:0000256" key="8">
    <source>
        <dbReference type="ARBA" id="ARBA00023136"/>
    </source>
</evidence>
<evidence type="ECO:0000256" key="4">
    <source>
        <dbReference type="ARBA" id="ARBA00022692"/>
    </source>
</evidence>
<keyword evidence="16" id="KW-1185">Reference proteome</keyword>
<dbReference type="GO" id="GO:0012505">
    <property type="term" value="C:endomembrane system"/>
    <property type="evidence" value="ECO:0007669"/>
    <property type="project" value="UniProtKB-SubCell"/>
</dbReference>
<evidence type="ECO:0000256" key="6">
    <source>
        <dbReference type="ARBA" id="ARBA00022989"/>
    </source>
</evidence>
<keyword evidence="7 13" id="KW-0406">Ion transport</keyword>
<proteinExistence type="inferred from homology"/>
<dbReference type="PANTHER" id="PTHR33445:SF1">
    <property type="entry name" value="ATP SYNTHASE SUBUNIT B"/>
    <property type="match status" value="1"/>
</dbReference>
<sequence length="335" mass="38080">MAGSLDIYPFHDTEGAVRFGIQVAIFLVGVVVAQKLIIGPAIRLHNERKKRTIGSFESSKNRNEKAIQLEHEYFLELKNGAEEAKNLRAQEIQVAQKLAQKMISENQRKATLHVNSIREKLSMEMIEAKSNMPNQINDLVSAIYKKIGLTILLVLGASTAFFQKAASADVVGKAEIDWLYGVFWPYFQFGVFVFALVYFAKKPITAMLEKRRDDFKAKLSEAKEAALLAERKIKEYESKIASLQNEINELKERNLFDAKIEREKILVEAAKVSESILRDAERAAKELIHRSQEEIRQELFILALEEVEKRLSPEKLLSLDSKLKSETIEGINSLN</sequence>
<comment type="function">
    <text evidence="10 13">F(1)F(0) ATP synthase produces ATP from ADP in the presence of a proton or sodium gradient. F-type ATPases consist of two structural domains, F(1) containing the extramembraneous catalytic core and F(0) containing the membrane proton channel, linked together by a central stalk and a peripheral stalk. During catalysis, ATP synthesis in the catalytic domain of F(1) is coupled via a rotary mechanism of the central stalk subunits to proton translocation.</text>
</comment>
<evidence type="ECO:0000256" key="3">
    <source>
        <dbReference type="ARBA" id="ARBA00022547"/>
    </source>
</evidence>
<comment type="function">
    <text evidence="11">Component of the F(0) channel, it forms part of the peripheral stalk, linking F(1) to F(0). The b'-subunit is a diverged and duplicated form of b found in plants and photosynthetic bacteria.</text>
</comment>
<dbReference type="GO" id="GO:0046933">
    <property type="term" value="F:proton-transporting ATP synthase activity, rotational mechanism"/>
    <property type="evidence" value="ECO:0007669"/>
    <property type="project" value="UniProtKB-UniRule"/>
</dbReference>
<dbReference type="EMBL" id="AP019368">
    <property type="protein sequence ID" value="BBH51638.1"/>
    <property type="molecule type" value="Genomic_DNA"/>
</dbReference>